<feature type="region of interest" description="Disordered" evidence="1">
    <location>
        <begin position="16"/>
        <end position="59"/>
    </location>
</feature>
<keyword evidence="2" id="KW-0812">Transmembrane</keyword>
<keyword evidence="2" id="KW-0472">Membrane</keyword>
<keyword evidence="2" id="KW-1133">Transmembrane helix</keyword>
<accession>A0AAV9FK72</accession>
<keyword evidence="4" id="KW-1185">Reference proteome</keyword>
<gene>
    <name evidence="3" type="ORF">QJS10_CPA01g02950</name>
</gene>
<organism evidence="3 4">
    <name type="scientific">Acorus calamus</name>
    <name type="common">Sweet flag</name>
    <dbReference type="NCBI Taxonomy" id="4465"/>
    <lineage>
        <taxon>Eukaryota</taxon>
        <taxon>Viridiplantae</taxon>
        <taxon>Streptophyta</taxon>
        <taxon>Embryophyta</taxon>
        <taxon>Tracheophyta</taxon>
        <taxon>Spermatophyta</taxon>
        <taxon>Magnoliopsida</taxon>
        <taxon>Liliopsida</taxon>
        <taxon>Acoraceae</taxon>
        <taxon>Acorus</taxon>
    </lineage>
</organism>
<sequence>MNVLFVSSSLTAMHRQSIGSPASKHHHHQQQLLQIDGDVDRKRRPSSAVSGGGEDEEEIKAEKIARSASARAEKILHFIPLLVLLCFFVLYLRSHDPDFPKIVAVGGSFDRIAASTERLFETTSGRIGDVLAMNGHRSLHGLARRNRKVGPA</sequence>
<evidence type="ECO:0000256" key="2">
    <source>
        <dbReference type="SAM" id="Phobius"/>
    </source>
</evidence>
<reference evidence="3" key="2">
    <citation type="submission" date="2023-06" db="EMBL/GenBank/DDBJ databases">
        <authorList>
            <person name="Ma L."/>
            <person name="Liu K.-W."/>
            <person name="Li Z."/>
            <person name="Hsiao Y.-Y."/>
            <person name="Qi Y."/>
            <person name="Fu T."/>
            <person name="Tang G."/>
            <person name="Zhang D."/>
            <person name="Sun W.-H."/>
            <person name="Liu D.-K."/>
            <person name="Li Y."/>
            <person name="Chen G.-Z."/>
            <person name="Liu X.-D."/>
            <person name="Liao X.-Y."/>
            <person name="Jiang Y.-T."/>
            <person name="Yu X."/>
            <person name="Hao Y."/>
            <person name="Huang J."/>
            <person name="Zhao X.-W."/>
            <person name="Ke S."/>
            <person name="Chen Y.-Y."/>
            <person name="Wu W.-L."/>
            <person name="Hsu J.-L."/>
            <person name="Lin Y.-F."/>
            <person name="Huang M.-D."/>
            <person name="Li C.-Y."/>
            <person name="Huang L."/>
            <person name="Wang Z.-W."/>
            <person name="Zhao X."/>
            <person name="Zhong W.-Y."/>
            <person name="Peng D.-H."/>
            <person name="Ahmad S."/>
            <person name="Lan S."/>
            <person name="Zhang J.-S."/>
            <person name="Tsai W.-C."/>
            <person name="Van De Peer Y."/>
            <person name="Liu Z.-J."/>
        </authorList>
    </citation>
    <scope>NUCLEOTIDE SEQUENCE</scope>
    <source>
        <strain evidence="3">CP</strain>
        <tissue evidence="3">Leaves</tissue>
    </source>
</reference>
<dbReference type="Proteomes" id="UP001180020">
    <property type="component" value="Unassembled WGS sequence"/>
</dbReference>
<comment type="caution">
    <text evidence="3">The sequence shown here is derived from an EMBL/GenBank/DDBJ whole genome shotgun (WGS) entry which is preliminary data.</text>
</comment>
<evidence type="ECO:0000313" key="4">
    <source>
        <dbReference type="Proteomes" id="UP001180020"/>
    </source>
</evidence>
<dbReference type="PANTHER" id="PTHR35297">
    <property type="entry name" value="PROTEIN, PUTATIVE-RELATED"/>
    <property type="match status" value="1"/>
</dbReference>
<dbReference type="AlphaFoldDB" id="A0AAV9FK72"/>
<evidence type="ECO:0000256" key="1">
    <source>
        <dbReference type="SAM" id="MobiDB-lite"/>
    </source>
</evidence>
<evidence type="ECO:0000313" key="3">
    <source>
        <dbReference type="EMBL" id="KAK1325619.1"/>
    </source>
</evidence>
<dbReference type="EMBL" id="JAUJYO010000001">
    <property type="protein sequence ID" value="KAK1325619.1"/>
    <property type="molecule type" value="Genomic_DNA"/>
</dbReference>
<proteinExistence type="predicted"/>
<protein>
    <submittedName>
        <fullName evidence="3">Uncharacterized protein</fullName>
    </submittedName>
</protein>
<reference evidence="3" key="1">
    <citation type="journal article" date="2023" name="Nat. Commun.">
        <title>Diploid and tetraploid genomes of Acorus and the evolution of monocots.</title>
        <authorList>
            <person name="Ma L."/>
            <person name="Liu K.W."/>
            <person name="Li Z."/>
            <person name="Hsiao Y.Y."/>
            <person name="Qi Y."/>
            <person name="Fu T."/>
            <person name="Tang G.D."/>
            <person name="Zhang D."/>
            <person name="Sun W.H."/>
            <person name="Liu D.K."/>
            <person name="Li Y."/>
            <person name="Chen G.Z."/>
            <person name="Liu X.D."/>
            <person name="Liao X.Y."/>
            <person name="Jiang Y.T."/>
            <person name="Yu X."/>
            <person name="Hao Y."/>
            <person name="Huang J."/>
            <person name="Zhao X.W."/>
            <person name="Ke S."/>
            <person name="Chen Y.Y."/>
            <person name="Wu W.L."/>
            <person name="Hsu J.L."/>
            <person name="Lin Y.F."/>
            <person name="Huang M.D."/>
            <person name="Li C.Y."/>
            <person name="Huang L."/>
            <person name="Wang Z.W."/>
            <person name="Zhao X."/>
            <person name="Zhong W.Y."/>
            <person name="Peng D.H."/>
            <person name="Ahmad S."/>
            <person name="Lan S."/>
            <person name="Zhang J.S."/>
            <person name="Tsai W.C."/>
            <person name="Van de Peer Y."/>
            <person name="Liu Z.J."/>
        </authorList>
    </citation>
    <scope>NUCLEOTIDE SEQUENCE</scope>
    <source>
        <strain evidence="3">CP</strain>
    </source>
</reference>
<feature type="transmembrane region" description="Helical" evidence="2">
    <location>
        <begin position="75"/>
        <end position="92"/>
    </location>
</feature>
<name>A0AAV9FK72_ACOCL</name>
<dbReference type="PANTHER" id="PTHR35297:SF2">
    <property type="entry name" value="PROTEIN, PUTATIVE-RELATED"/>
    <property type="match status" value="1"/>
</dbReference>